<keyword evidence="2" id="KW-0813">Transport</keyword>
<dbReference type="PANTHER" id="PTHR10981">
    <property type="entry name" value="BATTENIN"/>
    <property type="match status" value="1"/>
</dbReference>
<feature type="transmembrane region" description="Helical" evidence="7">
    <location>
        <begin position="129"/>
        <end position="152"/>
    </location>
</feature>
<evidence type="ECO:0000256" key="5">
    <source>
        <dbReference type="ARBA" id="ARBA00023136"/>
    </source>
</evidence>
<organism evidence="8 9">
    <name type="scientific">Nitzschia inconspicua</name>
    <dbReference type="NCBI Taxonomy" id="303405"/>
    <lineage>
        <taxon>Eukaryota</taxon>
        <taxon>Sar</taxon>
        <taxon>Stramenopiles</taxon>
        <taxon>Ochrophyta</taxon>
        <taxon>Bacillariophyta</taxon>
        <taxon>Bacillariophyceae</taxon>
        <taxon>Bacillariophycidae</taxon>
        <taxon>Bacillariales</taxon>
        <taxon>Bacillariaceae</taxon>
        <taxon>Nitzschia</taxon>
    </lineage>
</organism>
<protein>
    <submittedName>
        <fullName evidence="8">CLN3 domain containing protein</fullName>
    </submittedName>
</protein>
<sequence length="555" mass="61457">MTGAVQVATTAFENEATNHFSEGAPLLLLGRRRRQQELTVRRPSPTAVQRMSNHDDSVPTLSTNRKVRYEPVSIESQVDDGPYDDNETAVQEELSSSYTIIYASFWILGLLNNASYVIMLAAAKSISEGGTALVFLANILPALVIKSTAPYWFDHVSYQRRLQLATASMILCFGLVASSTSLPWQLLGVAFASLQGGLGEASLLALAGKTDGVLACNDQTGGRCLTSFSSGTGFAGVFGFFWKWFWNDWLHFTLSTTLWLAMALAFGYWSTFQFVKQQEEVMEQNQQQLLPQGERSVQECAMSYRDEKPAEDAGQKERQCNLHCETTEDNHSDPLSSVQEIIDSSDSFCTTITSEDVLMETTDLNGWQRFGLVMSLWPYTVPLFTVYVAEYALQSGTWTTIGFPVSDIQSRNAFFQYSNWMYQAGVFVSRSSGTIFTAPMVLLWLMPVLQVVNVAFYSYVAASQQDHDDHVGVYSPAFLYAAALYTGLLGGAVYCHGYIRICKDLPLQYREFALSATSVAECLGIVMADIFGLVIQACLYHINGLDGAIFTCPIH</sequence>
<evidence type="ECO:0000256" key="1">
    <source>
        <dbReference type="ARBA" id="ARBA00004127"/>
    </source>
</evidence>
<gene>
    <name evidence="8" type="ORF">IV203_011974</name>
</gene>
<evidence type="ECO:0000256" key="7">
    <source>
        <dbReference type="SAM" id="Phobius"/>
    </source>
</evidence>
<feature type="transmembrane region" description="Helical" evidence="7">
    <location>
        <begin position="511"/>
        <end position="535"/>
    </location>
</feature>
<dbReference type="PANTHER" id="PTHR10981:SF0">
    <property type="entry name" value="BATTENIN"/>
    <property type="match status" value="1"/>
</dbReference>
<feature type="transmembrane region" description="Helical" evidence="7">
    <location>
        <begin position="435"/>
        <end position="457"/>
    </location>
</feature>
<comment type="subcellular location">
    <subcellularLocation>
        <location evidence="1">Endomembrane system</location>
        <topology evidence="1">Multi-pass membrane protein</topology>
    </subcellularLocation>
</comment>
<dbReference type="OrthoDB" id="5965864at2759"/>
<feature type="transmembrane region" description="Helical" evidence="7">
    <location>
        <begin position="249"/>
        <end position="269"/>
    </location>
</feature>
<keyword evidence="5 7" id="KW-0472">Membrane</keyword>
<keyword evidence="9" id="KW-1185">Reference proteome</keyword>
<dbReference type="GO" id="GO:0005773">
    <property type="term" value="C:vacuole"/>
    <property type="evidence" value="ECO:0007669"/>
    <property type="project" value="TreeGrafter"/>
</dbReference>
<dbReference type="GO" id="GO:0016020">
    <property type="term" value="C:membrane"/>
    <property type="evidence" value="ECO:0007669"/>
    <property type="project" value="InterPro"/>
</dbReference>
<dbReference type="InterPro" id="IPR003492">
    <property type="entry name" value="Battenin_disease_Cln3"/>
</dbReference>
<name>A0A9K3PIX1_9STRA</name>
<feature type="transmembrane region" description="Helical" evidence="7">
    <location>
        <begin position="164"/>
        <end position="184"/>
    </location>
</feature>
<reference evidence="8" key="1">
    <citation type="journal article" date="2021" name="Sci. Rep.">
        <title>Diploid genomic architecture of Nitzschia inconspicua, an elite biomass production diatom.</title>
        <authorList>
            <person name="Oliver A."/>
            <person name="Podell S."/>
            <person name="Pinowska A."/>
            <person name="Traller J.C."/>
            <person name="Smith S.R."/>
            <person name="McClure R."/>
            <person name="Beliaev A."/>
            <person name="Bohutskyi P."/>
            <person name="Hill E.A."/>
            <person name="Rabines A."/>
            <person name="Zheng H."/>
            <person name="Allen L.Z."/>
            <person name="Kuo A."/>
            <person name="Grigoriev I.V."/>
            <person name="Allen A.E."/>
            <person name="Hazlebeck D."/>
            <person name="Allen E.E."/>
        </authorList>
    </citation>
    <scope>NUCLEOTIDE SEQUENCE</scope>
    <source>
        <strain evidence="8">Hildebrandi</strain>
    </source>
</reference>
<dbReference type="GO" id="GO:0051453">
    <property type="term" value="P:regulation of intracellular pH"/>
    <property type="evidence" value="ECO:0007669"/>
    <property type="project" value="TreeGrafter"/>
</dbReference>
<keyword evidence="3 7" id="KW-0812">Transmembrane</keyword>
<dbReference type="Pfam" id="PF02487">
    <property type="entry name" value="CLN3"/>
    <property type="match status" value="1"/>
</dbReference>
<keyword evidence="4 7" id="KW-1133">Transmembrane helix</keyword>
<accession>A0A9K3PIX1</accession>
<dbReference type="GO" id="GO:0012505">
    <property type="term" value="C:endomembrane system"/>
    <property type="evidence" value="ECO:0007669"/>
    <property type="project" value="UniProtKB-SubCell"/>
</dbReference>
<feature type="transmembrane region" description="Helical" evidence="7">
    <location>
        <begin position="477"/>
        <end position="499"/>
    </location>
</feature>
<evidence type="ECO:0000256" key="3">
    <source>
        <dbReference type="ARBA" id="ARBA00022692"/>
    </source>
</evidence>
<feature type="transmembrane region" description="Helical" evidence="7">
    <location>
        <begin position="100"/>
        <end position="123"/>
    </location>
</feature>
<proteinExistence type="predicted"/>
<dbReference type="EMBL" id="JAGRRH010000019">
    <property type="protein sequence ID" value="KAG7349377.1"/>
    <property type="molecule type" value="Genomic_DNA"/>
</dbReference>
<evidence type="ECO:0000313" key="8">
    <source>
        <dbReference type="EMBL" id="KAG7349377.1"/>
    </source>
</evidence>
<evidence type="ECO:0000256" key="2">
    <source>
        <dbReference type="ARBA" id="ARBA00022448"/>
    </source>
</evidence>
<feature type="region of interest" description="Disordered" evidence="6">
    <location>
        <begin position="38"/>
        <end position="62"/>
    </location>
</feature>
<evidence type="ECO:0000256" key="6">
    <source>
        <dbReference type="SAM" id="MobiDB-lite"/>
    </source>
</evidence>
<reference evidence="8" key="2">
    <citation type="submission" date="2021-04" db="EMBL/GenBank/DDBJ databases">
        <authorList>
            <person name="Podell S."/>
        </authorList>
    </citation>
    <scope>NUCLEOTIDE SEQUENCE</scope>
    <source>
        <strain evidence="8">Hildebrandi</strain>
    </source>
</reference>
<evidence type="ECO:0000256" key="4">
    <source>
        <dbReference type="ARBA" id="ARBA00022989"/>
    </source>
</evidence>
<dbReference type="Proteomes" id="UP000693970">
    <property type="component" value="Unassembled WGS sequence"/>
</dbReference>
<comment type="caution">
    <text evidence="8">The sequence shown here is derived from an EMBL/GenBank/DDBJ whole genome shotgun (WGS) entry which is preliminary data.</text>
</comment>
<evidence type="ECO:0000313" key="9">
    <source>
        <dbReference type="Proteomes" id="UP000693970"/>
    </source>
</evidence>
<dbReference type="AlphaFoldDB" id="A0A9K3PIX1"/>